<comment type="caution">
    <text evidence="2">The sequence shown here is derived from an EMBL/GenBank/DDBJ whole genome shotgun (WGS) entry which is preliminary data.</text>
</comment>
<evidence type="ECO:0000313" key="2">
    <source>
        <dbReference type="EMBL" id="KAI6650172.1"/>
    </source>
</evidence>
<dbReference type="InterPro" id="IPR036866">
    <property type="entry name" value="RibonucZ/Hydroxyglut_hydro"/>
</dbReference>
<keyword evidence="3" id="KW-1185">Reference proteome</keyword>
<dbReference type="AlphaFoldDB" id="A0AAV7JMX6"/>
<dbReference type="Proteomes" id="UP001165289">
    <property type="component" value="Unassembled WGS sequence"/>
</dbReference>
<evidence type="ECO:0008006" key="4">
    <source>
        <dbReference type="Google" id="ProtNLM"/>
    </source>
</evidence>
<keyword evidence="1" id="KW-0812">Transmembrane</keyword>
<evidence type="ECO:0000313" key="3">
    <source>
        <dbReference type="Proteomes" id="UP001165289"/>
    </source>
</evidence>
<dbReference type="PANTHER" id="PTHR30619">
    <property type="entry name" value="DNA INTERNALIZATION/COMPETENCE PROTEIN COMEC/REC2"/>
    <property type="match status" value="1"/>
</dbReference>
<dbReference type="Gene3D" id="3.60.15.10">
    <property type="entry name" value="Ribonuclease Z/Hydroxyacylglutathione hydrolase-like"/>
    <property type="match status" value="1"/>
</dbReference>
<protein>
    <recommendedName>
        <fullName evidence="4">Metallo-beta-lactamase domain-containing protein</fullName>
    </recommendedName>
</protein>
<reference evidence="2 3" key="1">
    <citation type="journal article" date="2023" name="BMC Biol.">
        <title>The compact genome of the sponge Oopsacas minuta (Hexactinellida) is lacking key metazoan core genes.</title>
        <authorList>
            <person name="Santini S."/>
            <person name="Schenkelaars Q."/>
            <person name="Jourda C."/>
            <person name="Duchesne M."/>
            <person name="Belahbib H."/>
            <person name="Rocher C."/>
            <person name="Selva M."/>
            <person name="Riesgo A."/>
            <person name="Vervoort M."/>
            <person name="Leys S.P."/>
            <person name="Kodjabachian L."/>
            <person name="Le Bivic A."/>
            <person name="Borchiellini C."/>
            <person name="Claverie J.M."/>
            <person name="Renard E."/>
        </authorList>
    </citation>
    <scope>NUCLEOTIDE SEQUENCE [LARGE SCALE GENOMIC DNA]</scope>
    <source>
        <strain evidence="2">SPO-2</strain>
    </source>
</reference>
<dbReference type="PANTHER" id="PTHR30619:SF1">
    <property type="entry name" value="RECOMBINATION PROTEIN 2"/>
    <property type="match status" value="1"/>
</dbReference>
<sequence length="387" mass="43102">MTHTFFLLSTIFFLISVCFILQLFISHYLFITTSQPLSNAVDHNSSLSSTMNASQSQLLTFDPVIQSLTTIPKPNEDLNIFALPVGNGDCTIVQCPSGELIIIDAGNTGGEGWMEAMIATFLKPQLSKITTLMIMHADRDHFSYIPELFTLNDVPNLERIILGGRKDDYTSPPFRKWLNMHAEVVEYINNGEPCIGKCNNDPPQCNGGKDGVQFRYLGANLGNSVDGRSIMMQIVAGPNFQMLLPGDFLGSDIEELLVNEWERRGQPLRSTHLKMSHHGNSIRANSKVFLSAVAPAFAFASASYPAPPEWYPSCESIKTLLNVGSIQLRRVPGRFSCGDEADRKAIQYENWPYSIYTLSPNIGDYEMVTINVPMPPRPHTNDSYILQ</sequence>
<gene>
    <name evidence="2" type="ORF">LOD99_6089</name>
</gene>
<accession>A0AAV7JMX6</accession>
<proteinExistence type="predicted"/>
<evidence type="ECO:0000256" key="1">
    <source>
        <dbReference type="SAM" id="Phobius"/>
    </source>
</evidence>
<organism evidence="2 3">
    <name type="scientific">Oopsacas minuta</name>
    <dbReference type="NCBI Taxonomy" id="111878"/>
    <lineage>
        <taxon>Eukaryota</taxon>
        <taxon>Metazoa</taxon>
        <taxon>Porifera</taxon>
        <taxon>Hexactinellida</taxon>
        <taxon>Hexasterophora</taxon>
        <taxon>Lyssacinosida</taxon>
        <taxon>Leucopsacidae</taxon>
        <taxon>Oopsacas</taxon>
    </lineage>
</organism>
<dbReference type="InterPro" id="IPR052159">
    <property type="entry name" value="Competence_DNA_uptake"/>
</dbReference>
<keyword evidence="1" id="KW-1133">Transmembrane helix</keyword>
<dbReference type="EMBL" id="JAKMXF010000313">
    <property type="protein sequence ID" value="KAI6650172.1"/>
    <property type="molecule type" value="Genomic_DNA"/>
</dbReference>
<feature type="transmembrane region" description="Helical" evidence="1">
    <location>
        <begin position="6"/>
        <end position="30"/>
    </location>
</feature>
<dbReference type="SUPFAM" id="SSF56281">
    <property type="entry name" value="Metallo-hydrolase/oxidoreductase"/>
    <property type="match status" value="1"/>
</dbReference>
<keyword evidence="1" id="KW-0472">Membrane</keyword>
<name>A0AAV7JMX6_9METZ</name>